<protein>
    <submittedName>
        <fullName evidence="4">C2H2-type domain-containing protein</fullName>
    </submittedName>
</protein>
<comment type="caution">
    <text evidence="4">The sequence shown here is derived from an EMBL/GenBank/DDBJ whole genome shotgun (WGS) entry which is preliminary data.</text>
</comment>
<feature type="compositionally biased region" description="Basic residues" evidence="2">
    <location>
        <begin position="296"/>
        <end position="311"/>
    </location>
</feature>
<keyword evidence="1" id="KW-0862">Zinc</keyword>
<evidence type="ECO:0000313" key="4">
    <source>
        <dbReference type="EMBL" id="KAF7289574.1"/>
    </source>
</evidence>
<keyword evidence="1" id="KW-0479">Metal-binding</keyword>
<dbReference type="OrthoDB" id="3437960at2759"/>
<dbReference type="Gene3D" id="3.30.160.60">
    <property type="entry name" value="Classic Zinc Finger"/>
    <property type="match status" value="1"/>
</dbReference>
<dbReference type="GO" id="GO:0008270">
    <property type="term" value="F:zinc ion binding"/>
    <property type="evidence" value="ECO:0007669"/>
    <property type="project" value="UniProtKB-KW"/>
</dbReference>
<feature type="compositionally biased region" description="Acidic residues" evidence="2">
    <location>
        <begin position="372"/>
        <end position="382"/>
    </location>
</feature>
<dbReference type="InterPro" id="IPR036236">
    <property type="entry name" value="Znf_C2H2_sf"/>
</dbReference>
<evidence type="ECO:0000259" key="3">
    <source>
        <dbReference type="PROSITE" id="PS50157"/>
    </source>
</evidence>
<sequence>MTEHFTPSISVEPPREPTLQSYEMEMFNELCAPPDSSECYPQPPALFIQPSISTTELENFLQAADGKFGFSPATSGSGSSSPVGLWSPASSFSGEVFPDEFTQDDFSAWSQSLSGHPSPAPSSSSLSPLTSAFDGFALEEGYQSTEHSVLNGPPAFSRLRSSSHSAPSTTEMWVDSGVGRGRSSSFSGPSDTQFFTNPAPAPLVNVEPPSGLQMSVSDLDLGLADALGTSGMSWGAVTDADVASVTPDSPLGALVPGWRYPGRDGPAADTRDLSQSPVSPSDGLLTVPNIGLSGGLHRRSAISPRPSRRALSHSDINSLMPPEFEQGRGRGQHRTTLSIPNSRSVSNTSSRDVSPHSDLGYYSPAPSSPAFEDAEAEADLDEPISIGRRSTFTALRGPRDGMPSAMVPLSRAISAPSVRSRRSRGVSVSHNAAEMGLGVYKAEAADYLYPETHGAAAEFLLSQLEQQQAQQQAQLAVPGPAPFKSEVASNKIRQASNARRLNAAAFQCPLPTCGSTFTARHNLINHINSHNKHRPHKCLCGMSFTTQGVLNRHKKRCKN</sequence>
<dbReference type="Proteomes" id="UP000613580">
    <property type="component" value="Unassembled WGS sequence"/>
</dbReference>
<keyword evidence="1" id="KW-0863">Zinc-finger</keyword>
<reference evidence="4" key="1">
    <citation type="submission" date="2020-05" db="EMBL/GenBank/DDBJ databases">
        <title>Mycena genomes resolve the evolution of fungal bioluminescence.</title>
        <authorList>
            <person name="Tsai I.J."/>
        </authorList>
    </citation>
    <scope>NUCLEOTIDE SEQUENCE</scope>
    <source>
        <strain evidence="4">110903Hualien_Pintung</strain>
    </source>
</reference>
<dbReference type="SUPFAM" id="SSF57667">
    <property type="entry name" value="beta-beta-alpha zinc fingers"/>
    <property type="match status" value="1"/>
</dbReference>
<evidence type="ECO:0000256" key="1">
    <source>
        <dbReference type="PROSITE-ProRule" id="PRU00042"/>
    </source>
</evidence>
<dbReference type="InterPro" id="IPR013087">
    <property type="entry name" value="Znf_C2H2_type"/>
</dbReference>
<feature type="compositionally biased region" description="Polar residues" evidence="2">
    <location>
        <begin position="334"/>
        <end position="352"/>
    </location>
</feature>
<accession>A0A8H6VQ43</accession>
<gene>
    <name evidence="4" type="ORF">HMN09_01319400</name>
</gene>
<feature type="region of interest" description="Disordered" evidence="2">
    <location>
        <begin position="250"/>
        <end position="405"/>
    </location>
</feature>
<keyword evidence="5" id="KW-1185">Reference proteome</keyword>
<feature type="domain" description="C2H2-type" evidence="3">
    <location>
        <begin position="506"/>
        <end position="535"/>
    </location>
</feature>
<evidence type="ECO:0000313" key="5">
    <source>
        <dbReference type="Proteomes" id="UP000613580"/>
    </source>
</evidence>
<dbReference type="PROSITE" id="PS00028">
    <property type="entry name" value="ZINC_FINGER_C2H2_1"/>
    <property type="match status" value="1"/>
</dbReference>
<evidence type="ECO:0000256" key="2">
    <source>
        <dbReference type="SAM" id="MobiDB-lite"/>
    </source>
</evidence>
<dbReference type="EMBL" id="JACAZE010000028">
    <property type="protein sequence ID" value="KAF7289574.1"/>
    <property type="molecule type" value="Genomic_DNA"/>
</dbReference>
<dbReference type="PROSITE" id="PS50157">
    <property type="entry name" value="ZINC_FINGER_C2H2_2"/>
    <property type="match status" value="1"/>
</dbReference>
<dbReference type="AlphaFoldDB" id="A0A8H6VQ43"/>
<organism evidence="4 5">
    <name type="scientific">Mycena chlorophos</name>
    <name type="common">Agaric fungus</name>
    <name type="synonym">Agaricus chlorophos</name>
    <dbReference type="NCBI Taxonomy" id="658473"/>
    <lineage>
        <taxon>Eukaryota</taxon>
        <taxon>Fungi</taxon>
        <taxon>Dikarya</taxon>
        <taxon>Basidiomycota</taxon>
        <taxon>Agaricomycotina</taxon>
        <taxon>Agaricomycetes</taxon>
        <taxon>Agaricomycetidae</taxon>
        <taxon>Agaricales</taxon>
        <taxon>Marasmiineae</taxon>
        <taxon>Mycenaceae</taxon>
        <taxon>Mycena</taxon>
    </lineage>
</organism>
<proteinExistence type="predicted"/>
<name>A0A8H6VQ43_MYCCL</name>